<dbReference type="Pfam" id="PF08238">
    <property type="entry name" value="Sel1"/>
    <property type="match status" value="2"/>
</dbReference>
<dbReference type="InterPro" id="IPR006597">
    <property type="entry name" value="Sel1-like"/>
</dbReference>
<dbReference type="PANTHER" id="PTHR11102:SF160">
    <property type="entry name" value="ERAD-ASSOCIATED E3 UBIQUITIN-PROTEIN LIGASE COMPONENT HRD3"/>
    <property type="match status" value="1"/>
</dbReference>
<accession>A0A3G5A693</accession>
<evidence type="ECO:0000256" key="1">
    <source>
        <dbReference type="SAM" id="MobiDB-lite"/>
    </source>
</evidence>
<evidence type="ECO:0000313" key="2">
    <source>
        <dbReference type="EMBL" id="AYV80999.1"/>
    </source>
</evidence>
<dbReference type="PANTHER" id="PTHR11102">
    <property type="entry name" value="SEL-1-LIKE PROTEIN"/>
    <property type="match status" value="1"/>
</dbReference>
<dbReference type="SUPFAM" id="SSF81901">
    <property type="entry name" value="HCP-like"/>
    <property type="match status" value="1"/>
</dbReference>
<dbReference type="SMART" id="SM00671">
    <property type="entry name" value="SEL1"/>
    <property type="match status" value="2"/>
</dbReference>
<proteinExistence type="predicted"/>
<organism evidence="2">
    <name type="scientific">Harvfovirus sp</name>
    <dbReference type="NCBI Taxonomy" id="2487768"/>
    <lineage>
        <taxon>Viruses</taxon>
        <taxon>Varidnaviria</taxon>
        <taxon>Bamfordvirae</taxon>
        <taxon>Nucleocytoviricota</taxon>
        <taxon>Megaviricetes</taxon>
        <taxon>Imitervirales</taxon>
        <taxon>Mimiviridae</taxon>
        <taxon>Klosneuvirinae</taxon>
    </lineage>
</organism>
<sequence>MASVDYSTSPVAVPGPRADDVSPASRGISGRIVFDSVSPMWEDTPGRKYHIMITKYLKDIMEAKKQIYDILSGTDEKEIKMLFEAFHAFASTSDVIQNFIGYMYAEGRGVAKNYHMAMRWYLTAAYNNNPSAQYNVAKMYHKGIGVKVDYGQAIRWYKLAAAKDHPKSKTLLVELIEMLRNNDFMIKIIVDQATKIDQLEMDIDKMKRSVAKKPAIPGKAFSDWEQF</sequence>
<dbReference type="EMBL" id="MK072255">
    <property type="protein sequence ID" value="AYV80999.1"/>
    <property type="molecule type" value="Genomic_DNA"/>
</dbReference>
<protein>
    <recommendedName>
        <fullName evidence="3">Sel1 repeat family protein</fullName>
    </recommendedName>
</protein>
<gene>
    <name evidence="2" type="ORF">Harvfovirus13_5</name>
</gene>
<dbReference type="InterPro" id="IPR050767">
    <property type="entry name" value="Sel1_AlgK"/>
</dbReference>
<dbReference type="Gene3D" id="1.25.40.10">
    <property type="entry name" value="Tetratricopeptide repeat domain"/>
    <property type="match status" value="1"/>
</dbReference>
<feature type="region of interest" description="Disordered" evidence="1">
    <location>
        <begin position="1"/>
        <end position="24"/>
    </location>
</feature>
<evidence type="ECO:0008006" key="3">
    <source>
        <dbReference type="Google" id="ProtNLM"/>
    </source>
</evidence>
<dbReference type="InterPro" id="IPR011990">
    <property type="entry name" value="TPR-like_helical_dom_sf"/>
</dbReference>
<reference evidence="2" key="1">
    <citation type="submission" date="2018-10" db="EMBL/GenBank/DDBJ databases">
        <title>Hidden diversity of soil giant viruses.</title>
        <authorList>
            <person name="Schulz F."/>
            <person name="Alteio L."/>
            <person name="Goudeau D."/>
            <person name="Ryan E.M."/>
            <person name="Malmstrom R.R."/>
            <person name="Blanchard J."/>
            <person name="Woyke T."/>
        </authorList>
    </citation>
    <scope>NUCLEOTIDE SEQUENCE</scope>
    <source>
        <strain evidence="2">HAV1</strain>
    </source>
</reference>
<feature type="compositionally biased region" description="Polar residues" evidence="1">
    <location>
        <begin position="1"/>
        <end position="10"/>
    </location>
</feature>
<name>A0A3G5A693_9VIRU</name>